<evidence type="ECO:0000313" key="2">
    <source>
        <dbReference type="Proteomes" id="UP000465778"/>
    </source>
</evidence>
<evidence type="ECO:0000313" key="1">
    <source>
        <dbReference type="EMBL" id="KAF0823418.1"/>
    </source>
</evidence>
<dbReference type="EMBL" id="VDEM01000031">
    <property type="protein sequence ID" value="KAF0823418.1"/>
    <property type="molecule type" value="Genomic_DNA"/>
</dbReference>
<sequence length="38" mass="4669">MWKNQALRPLVKAVLRAFFFLSITLSVKKINHFFRKYR</sequence>
<protein>
    <submittedName>
        <fullName evidence="1">Uncharacterized protein</fullName>
    </submittedName>
</protein>
<name>A0A800NA58_CYTFI</name>
<reference evidence="1 2" key="1">
    <citation type="journal article" date="2020" name="G3 (Bethesda)">
        <title>Whole Genome Sequencing and Comparative Genomics of Two Nematicidal Bacillus Strains Reveals a Wide Range of Possible Virulence Factors.</title>
        <authorList>
            <person name="Susic N."/>
            <person name="Janezic S."/>
            <person name="Rupnik M."/>
            <person name="Geric Stare B."/>
        </authorList>
    </citation>
    <scope>NUCLEOTIDE SEQUENCE [LARGE SCALE GENOMIC DNA]</scope>
    <source>
        <strain evidence="1 2">I-1582</strain>
    </source>
</reference>
<gene>
    <name evidence="1" type="ORF">KIS1582_2789</name>
</gene>
<accession>A0A800NA58</accession>
<proteinExistence type="predicted"/>
<comment type="caution">
    <text evidence="1">The sequence shown here is derived from an EMBL/GenBank/DDBJ whole genome shotgun (WGS) entry which is preliminary data.</text>
</comment>
<dbReference type="AlphaFoldDB" id="A0A800NA58"/>
<organism evidence="1 2">
    <name type="scientific">Cytobacillus firmus</name>
    <name type="common">Bacillus firmus</name>
    <dbReference type="NCBI Taxonomy" id="1399"/>
    <lineage>
        <taxon>Bacteria</taxon>
        <taxon>Bacillati</taxon>
        <taxon>Bacillota</taxon>
        <taxon>Bacilli</taxon>
        <taxon>Bacillales</taxon>
        <taxon>Bacillaceae</taxon>
        <taxon>Cytobacillus</taxon>
    </lineage>
</organism>
<dbReference type="Proteomes" id="UP000465778">
    <property type="component" value="Unassembled WGS sequence"/>
</dbReference>